<dbReference type="EMBL" id="BARV01010583">
    <property type="protein sequence ID" value="GAI14107.1"/>
    <property type="molecule type" value="Genomic_DNA"/>
</dbReference>
<dbReference type="AlphaFoldDB" id="X1L437"/>
<reference evidence="1" key="1">
    <citation type="journal article" date="2014" name="Front. Microbiol.">
        <title>High frequency of phylogenetically diverse reductive dehalogenase-homologous genes in deep subseafloor sedimentary metagenomes.</title>
        <authorList>
            <person name="Kawai M."/>
            <person name="Futagami T."/>
            <person name="Toyoda A."/>
            <person name="Takaki Y."/>
            <person name="Nishi S."/>
            <person name="Hori S."/>
            <person name="Arai W."/>
            <person name="Tsubouchi T."/>
            <person name="Morono Y."/>
            <person name="Uchiyama I."/>
            <person name="Ito T."/>
            <person name="Fujiyama A."/>
            <person name="Inagaki F."/>
            <person name="Takami H."/>
        </authorList>
    </citation>
    <scope>NUCLEOTIDE SEQUENCE</scope>
    <source>
        <strain evidence="1">Expedition CK06-06</strain>
    </source>
</reference>
<name>X1L437_9ZZZZ</name>
<accession>X1L437</accession>
<organism evidence="1">
    <name type="scientific">marine sediment metagenome</name>
    <dbReference type="NCBI Taxonomy" id="412755"/>
    <lineage>
        <taxon>unclassified sequences</taxon>
        <taxon>metagenomes</taxon>
        <taxon>ecological metagenomes</taxon>
    </lineage>
</organism>
<protein>
    <submittedName>
        <fullName evidence="1">Uncharacterized protein</fullName>
    </submittedName>
</protein>
<gene>
    <name evidence="1" type="ORF">S06H3_20436</name>
</gene>
<proteinExistence type="predicted"/>
<comment type="caution">
    <text evidence="1">The sequence shown here is derived from an EMBL/GenBank/DDBJ whole genome shotgun (WGS) entry which is preliminary data.</text>
</comment>
<evidence type="ECO:0000313" key="1">
    <source>
        <dbReference type="EMBL" id="GAI14107.1"/>
    </source>
</evidence>
<sequence length="164" mass="17864">MVSIHNSDLKKEIIEGAKIQLSVDNVPQELGKTVVPVMEVNPKFFRKTTILKSGTTKNDTSLIILTTPKDRDFYITSACISLIKDVTSTSTFSGITLYEASNPTQVKTILEIAGITLTAQTANMSLNFPNPIKVARGTQIIMKNETGVAEIKAMGGIHGFYVED</sequence>